<protein>
    <submittedName>
        <fullName evidence="1">Uncharacterized protein</fullName>
    </submittedName>
</protein>
<reference evidence="1" key="2">
    <citation type="journal article" date="2021" name="Genome Biol. Evol.">
        <title>Developing a high-quality reference genome for a parasitic bivalve with doubly uniparental inheritance (Bivalvia: Unionida).</title>
        <authorList>
            <person name="Smith C.H."/>
        </authorList>
    </citation>
    <scope>NUCLEOTIDE SEQUENCE</scope>
    <source>
        <strain evidence="1">CHS0354</strain>
        <tissue evidence="1">Mantle</tissue>
    </source>
</reference>
<name>A0AAE0RVD5_9BIVA</name>
<proteinExistence type="predicted"/>
<dbReference type="Proteomes" id="UP001195483">
    <property type="component" value="Unassembled WGS sequence"/>
</dbReference>
<evidence type="ECO:0000313" key="1">
    <source>
        <dbReference type="EMBL" id="KAK3580296.1"/>
    </source>
</evidence>
<organism evidence="1 2">
    <name type="scientific">Potamilus streckersoni</name>
    <dbReference type="NCBI Taxonomy" id="2493646"/>
    <lineage>
        <taxon>Eukaryota</taxon>
        <taxon>Metazoa</taxon>
        <taxon>Spiralia</taxon>
        <taxon>Lophotrochozoa</taxon>
        <taxon>Mollusca</taxon>
        <taxon>Bivalvia</taxon>
        <taxon>Autobranchia</taxon>
        <taxon>Heteroconchia</taxon>
        <taxon>Palaeoheterodonta</taxon>
        <taxon>Unionida</taxon>
        <taxon>Unionoidea</taxon>
        <taxon>Unionidae</taxon>
        <taxon>Ambleminae</taxon>
        <taxon>Lampsilini</taxon>
        <taxon>Potamilus</taxon>
    </lineage>
</organism>
<keyword evidence="2" id="KW-1185">Reference proteome</keyword>
<dbReference type="EMBL" id="JAEAOA010001417">
    <property type="protein sequence ID" value="KAK3580296.1"/>
    <property type="molecule type" value="Genomic_DNA"/>
</dbReference>
<sequence>MVQVQEDGVLHIEQGNRLSTYLRTELDKTCEKPFLKMHYLEGCQTLDYGAVKKQAQTSRHSYSPKSTRLRHIANCAGACYNKFVVYPRDYQKPLIVKEFIERRRKKQKKKQKSPQEIEGAE</sequence>
<dbReference type="AlphaFoldDB" id="A0AAE0RVD5"/>
<gene>
    <name evidence="1" type="ORF">CHS0354_023535</name>
</gene>
<comment type="caution">
    <text evidence="1">The sequence shown here is derived from an EMBL/GenBank/DDBJ whole genome shotgun (WGS) entry which is preliminary data.</text>
</comment>
<accession>A0AAE0RVD5</accession>
<reference evidence="1" key="3">
    <citation type="submission" date="2023-05" db="EMBL/GenBank/DDBJ databases">
        <authorList>
            <person name="Smith C.H."/>
        </authorList>
    </citation>
    <scope>NUCLEOTIDE SEQUENCE</scope>
    <source>
        <strain evidence="1">CHS0354</strain>
        <tissue evidence="1">Mantle</tissue>
    </source>
</reference>
<reference evidence="1" key="1">
    <citation type="journal article" date="2021" name="Genome Biol. Evol.">
        <title>A High-Quality Reference Genome for a Parasitic Bivalve with Doubly Uniparental Inheritance (Bivalvia: Unionida).</title>
        <authorList>
            <person name="Smith C.H."/>
        </authorList>
    </citation>
    <scope>NUCLEOTIDE SEQUENCE</scope>
    <source>
        <strain evidence="1">CHS0354</strain>
    </source>
</reference>
<evidence type="ECO:0000313" key="2">
    <source>
        <dbReference type="Proteomes" id="UP001195483"/>
    </source>
</evidence>